<proteinExistence type="predicted"/>
<reference evidence="1" key="1">
    <citation type="submission" date="2018-10" db="EMBL/GenBank/DDBJ databases">
        <authorList>
            <person name="Gruber-Vodicka H."/>
            <person name="Jaeckle O."/>
        </authorList>
    </citation>
    <scope>NUCLEOTIDE SEQUENCE</scope>
</reference>
<accession>A0A484H8S7</accession>
<protein>
    <submittedName>
        <fullName evidence="1">Uncharacterized protein</fullName>
    </submittedName>
</protein>
<sequence length="44" mass="4935">MQSQGSIQWILIFTRLAGHPTGIADNLPLEASLWSLIQRPVIMM</sequence>
<name>A0A484H8S7_9ZZZZ</name>
<organism evidence="1">
    <name type="scientific">invertebrate metagenome</name>
    <dbReference type="NCBI Taxonomy" id="1711999"/>
    <lineage>
        <taxon>unclassified sequences</taxon>
        <taxon>metagenomes</taxon>
        <taxon>organismal metagenomes</taxon>
    </lineage>
</organism>
<dbReference type="EMBL" id="LR026963">
    <property type="protein sequence ID" value="VBB68578.1"/>
    <property type="molecule type" value="Genomic_DNA"/>
</dbReference>
<evidence type="ECO:0000313" key="1">
    <source>
        <dbReference type="EMBL" id="VBB68578.1"/>
    </source>
</evidence>
<gene>
    <name evidence="1" type="ORF">RIEGSTA812A_PEG_51</name>
</gene>
<dbReference type="AlphaFoldDB" id="A0A484H8S7"/>